<reference evidence="1 2" key="1">
    <citation type="journal article" date="2009" name="Nat. Genet.">
        <title>The genome of the cucumber, Cucumis sativus L.</title>
        <authorList>
            <person name="Huang S."/>
            <person name="Li R."/>
            <person name="Zhang Z."/>
            <person name="Li L."/>
            <person name="Gu X."/>
            <person name="Fan W."/>
            <person name="Lucas W.J."/>
            <person name="Wang X."/>
            <person name="Xie B."/>
            <person name="Ni P."/>
            <person name="Ren Y."/>
            <person name="Zhu H."/>
            <person name="Li J."/>
            <person name="Lin K."/>
            <person name="Jin W."/>
            <person name="Fei Z."/>
            <person name="Li G."/>
            <person name="Staub J."/>
            <person name="Kilian A."/>
            <person name="van der Vossen E.A."/>
            <person name="Wu Y."/>
            <person name="Guo J."/>
            <person name="He J."/>
            <person name="Jia Z."/>
            <person name="Ren Y."/>
            <person name="Tian G."/>
            <person name="Lu Y."/>
            <person name="Ruan J."/>
            <person name="Qian W."/>
            <person name="Wang M."/>
            <person name="Huang Q."/>
            <person name="Li B."/>
            <person name="Xuan Z."/>
            <person name="Cao J."/>
            <person name="Asan"/>
            <person name="Wu Z."/>
            <person name="Zhang J."/>
            <person name="Cai Q."/>
            <person name="Bai Y."/>
            <person name="Zhao B."/>
            <person name="Han Y."/>
            <person name="Li Y."/>
            <person name="Li X."/>
            <person name="Wang S."/>
            <person name="Shi Q."/>
            <person name="Liu S."/>
            <person name="Cho W.K."/>
            <person name="Kim J.Y."/>
            <person name="Xu Y."/>
            <person name="Heller-Uszynska K."/>
            <person name="Miao H."/>
            <person name="Cheng Z."/>
            <person name="Zhang S."/>
            <person name="Wu J."/>
            <person name="Yang Y."/>
            <person name="Kang H."/>
            <person name="Li M."/>
            <person name="Liang H."/>
            <person name="Ren X."/>
            <person name="Shi Z."/>
            <person name="Wen M."/>
            <person name="Jian M."/>
            <person name="Yang H."/>
            <person name="Zhang G."/>
            <person name="Yang Z."/>
            <person name="Chen R."/>
            <person name="Liu S."/>
            <person name="Li J."/>
            <person name="Ma L."/>
            <person name="Liu H."/>
            <person name="Zhou Y."/>
            <person name="Zhao J."/>
            <person name="Fang X."/>
            <person name="Li G."/>
            <person name="Fang L."/>
            <person name="Li Y."/>
            <person name="Liu D."/>
            <person name="Zheng H."/>
            <person name="Zhang Y."/>
            <person name="Qin N."/>
            <person name="Li Z."/>
            <person name="Yang G."/>
            <person name="Yang S."/>
            <person name="Bolund L."/>
            <person name="Kristiansen K."/>
            <person name="Zheng H."/>
            <person name="Li S."/>
            <person name="Zhang X."/>
            <person name="Yang H."/>
            <person name="Wang J."/>
            <person name="Sun R."/>
            <person name="Zhang B."/>
            <person name="Jiang S."/>
            <person name="Wang J."/>
            <person name="Du Y."/>
            <person name="Li S."/>
        </authorList>
    </citation>
    <scope>NUCLEOTIDE SEQUENCE [LARGE SCALE GENOMIC DNA]</scope>
    <source>
        <strain evidence="2">cv. 9930</strain>
    </source>
</reference>
<organism evidence="1 2">
    <name type="scientific">Cucumis sativus</name>
    <name type="common">Cucumber</name>
    <dbReference type="NCBI Taxonomy" id="3659"/>
    <lineage>
        <taxon>Eukaryota</taxon>
        <taxon>Viridiplantae</taxon>
        <taxon>Streptophyta</taxon>
        <taxon>Embryophyta</taxon>
        <taxon>Tracheophyta</taxon>
        <taxon>Spermatophyta</taxon>
        <taxon>Magnoliopsida</taxon>
        <taxon>eudicotyledons</taxon>
        <taxon>Gunneridae</taxon>
        <taxon>Pentapetalae</taxon>
        <taxon>rosids</taxon>
        <taxon>fabids</taxon>
        <taxon>Cucurbitales</taxon>
        <taxon>Cucurbitaceae</taxon>
        <taxon>Benincaseae</taxon>
        <taxon>Cucumis</taxon>
    </lineage>
</organism>
<dbReference type="AlphaFoldDB" id="A0A0A0LXZ8"/>
<accession>A0A0A0LXZ8</accession>
<gene>
    <name evidence="1" type="ORF">Csa_1G652210</name>
</gene>
<reference evidence="1 2" key="3">
    <citation type="journal article" date="2010" name="BMC Genomics">
        <title>Transcriptome sequencing and comparative analysis of cucumber flowers with different sex types.</title>
        <authorList>
            <person name="Guo S."/>
            <person name="Zheng Y."/>
            <person name="Joung J.G."/>
            <person name="Liu S."/>
            <person name="Zhang Z."/>
            <person name="Crasta O.R."/>
            <person name="Sobral B.W."/>
            <person name="Xu Y."/>
            <person name="Huang S."/>
            <person name="Fei Z."/>
        </authorList>
    </citation>
    <scope>NUCLEOTIDE SEQUENCE [LARGE SCALE GENOMIC DNA]</scope>
    <source>
        <strain evidence="2">cv. 9930</strain>
    </source>
</reference>
<dbReference type="Proteomes" id="UP000029981">
    <property type="component" value="Chromosome 1"/>
</dbReference>
<proteinExistence type="predicted"/>
<evidence type="ECO:0000313" key="2">
    <source>
        <dbReference type="Proteomes" id="UP000029981"/>
    </source>
</evidence>
<name>A0A0A0LXZ8_CUCSA</name>
<dbReference type="Gramene" id="KGN66638">
    <property type="protein sequence ID" value="KGN66638"/>
    <property type="gene ID" value="Csa_1G652210"/>
</dbReference>
<dbReference type="EMBL" id="CM002922">
    <property type="protein sequence ID" value="KGN66638.1"/>
    <property type="molecule type" value="Genomic_DNA"/>
</dbReference>
<sequence length="86" mass="10348">MRQEEAIYHDFTDLESRMGRIRLDDGVPPKYKHMKHYASKIDLRVGGPSEKEEIKVPTKYSDKVKKFIKELEVEEKKKKEEERKRI</sequence>
<protein>
    <submittedName>
        <fullName evidence="1">Uncharacterized protein</fullName>
    </submittedName>
</protein>
<reference evidence="1 2" key="2">
    <citation type="journal article" date="2009" name="PLoS ONE">
        <title>An integrated genetic and cytogenetic map of the cucumber genome.</title>
        <authorList>
            <person name="Ren Y."/>
            <person name="Zhang Z."/>
            <person name="Liu J."/>
            <person name="Staub J.E."/>
            <person name="Han Y."/>
            <person name="Cheng Z."/>
            <person name="Li X."/>
            <person name="Lu J."/>
            <person name="Miao H."/>
            <person name="Kang H."/>
            <person name="Xie B."/>
            <person name="Gu X."/>
            <person name="Wang X."/>
            <person name="Du Y."/>
            <person name="Jin W."/>
            <person name="Huang S."/>
        </authorList>
    </citation>
    <scope>NUCLEOTIDE SEQUENCE [LARGE SCALE GENOMIC DNA]</scope>
    <source>
        <strain evidence="2">cv. 9930</strain>
    </source>
</reference>
<evidence type="ECO:0000313" key="1">
    <source>
        <dbReference type="EMBL" id="KGN66638.1"/>
    </source>
</evidence>
<reference evidence="1 2" key="4">
    <citation type="journal article" date="2011" name="BMC Genomics">
        <title>RNA-Seq improves annotation of protein-coding genes in the cucumber genome.</title>
        <authorList>
            <person name="Li Z."/>
            <person name="Zhang Z."/>
            <person name="Yan P."/>
            <person name="Huang S."/>
            <person name="Fei Z."/>
            <person name="Lin K."/>
        </authorList>
    </citation>
    <scope>NUCLEOTIDE SEQUENCE [LARGE SCALE GENOMIC DNA]</scope>
    <source>
        <strain evidence="2">cv. 9930</strain>
    </source>
</reference>
<keyword evidence="2" id="KW-1185">Reference proteome</keyword>